<gene>
    <name evidence="1" type="ordered locus">Halhy_1527</name>
</gene>
<dbReference type="Proteomes" id="UP000008461">
    <property type="component" value="Chromosome"/>
</dbReference>
<proteinExistence type="predicted"/>
<reference key="2">
    <citation type="submission" date="2011-04" db="EMBL/GenBank/DDBJ databases">
        <title>Complete sequence of chromosome of Haliscomenobacter hydrossis DSM 1100.</title>
        <authorList>
            <consortium name="US DOE Joint Genome Institute (JGI-PGF)"/>
            <person name="Lucas S."/>
            <person name="Han J."/>
            <person name="Lapidus A."/>
            <person name="Bruce D."/>
            <person name="Goodwin L."/>
            <person name="Pitluck S."/>
            <person name="Peters L."/>
            <person name="Kyrpides N."/>
            <person name="Mavromatis K."/>
            <person name="Ivanova N."/>
            <person name="Ovchinnikova G."/>
            <person name="Pagani I."/>
            <person name="Daligault H."/>
            <person name="Detter J.C."/>
            <person name="Han C."/>
            <person name="Land M."/>
            <person name="Hauser L."/>
            <person name="Markowitz V."/>
            <person name="Cheng J.-F."/>
            <person name="Hugenholtz P."/>
            <person name="Woyke T."/>
            <person name="Wu D."/>
            <person name="Verbarg S."/>
            <person name="Frueling A."/>
            <person name="Brambilla E."/>
            <person name="Klenk H.-P."/>
            <person name="Eisen J.A."/>
        </authorList>
    </citation>
    <scope>NUCLEOTIDE SEQUENCE</scope>
    <source>
        <strain>DSM 1100</strain>
    </source>
</reference>
<name>F4KYH8_HALH1</name>
<evidence type="ECO:0000313" key="2">
    <source>
        <dbReference type="Proteomes" id="UP000008461"/>
    </source>
</evidence>
<dbReference type="EMBL" id="CP002691">
    <property type="protein sequence ID" value="AEE49419.1"/>
    <property type="molecule type" value="Genomic_DNA"/>
</dbReference>
<keyword evidence="2" id="KW-1185">Reference proteome</keyword>
<sequence length="133" mass="15200">MNRITLDVDNAHLSTLLLFLKTLDYIEVKRVENNISSDQSEQEKLSKLASIAGAWVDERSAEEIIKEIEKEIHALKSIHNTEVDTNISSATPHPIISKGDKKIDPKQLFGIWKNNPRSIEQLRAATWKRNWAI</sequence>
<dbReference type="KEGG" id="hhy:Halhy_1527"/>
<evidence type="ECO:0000313" key="1">
    <source>
        <dbReference type="EMBL" id="AEE49419.1"/>
    </source>
</evidence>
<dbReference type="STRING" id="760192.Halhy_1527"/>
<dbReference type="RefSeq" id="WP_013763973.1">
    <property type="nucleotide sequence ID" value="NC_015510.1"/>
</dbReference>
<protein>
    <submittedName>
        <fullName evidence="1">Uncharacterized protein</fullName>
    </submittedName>
</protein>
<dbReference type="HOGENOM" id="CLU_1903774_0_0_10"/>
<dbReference type="AlphaFoldDB" id="F4KYH8"/>
<dbReference type="eggNOG" id="ENOG5033P2K">
    <property type="taxonomic scope" value="Bacteria"/>
</dbReference>
<dbReference type="OrthoDB" id="771258at2"/>
<organism evidence="1 2">
    <name type="scientific">Haliscomenobacter hydrossis (strain ATCC 27775 / DSM 1100 / LMG 10767 / O)</name>
    <dbReference type="NCBI Taxonomy" id="760192"/>
    <lineage>
        <taxon>Bacteria</taxon>
        <taxon>Pseudomonadati</taxon>
        <taxon>Bacteroidota</taxon>
        <taxon>Saprospiria</taxon>
        <taxon>Saprospirales</taxon>
        <taxon>Haliscomenobacteraceae</taxon>
        <taxon>Haliscomenobacter</taxon>
    </lineage>
</organism>
<accession>F4KYH8</accession>
<reference evidence="1 2" key="1">
    <citation type="journal article" date="2011" name="Stand. Genomic Sci.">
        <title>Complete genome sequence of Haliscomenobacter hydrossis type strain (O).</title>
        <authorList>
            <consortium name="US DOE Joint Genome Institute (JGI-PGF)"/>
            <person name="Daligault H."/>
            <person name="Lapidus A."/>
            <person name="Zeytun A."/>
            <person name="Nolan M."/>
            <person name="Lucas S."/>
            <person name="Del Rio T.G."/>
            <person name="Tice H."/>
            <person name="Cheng J.F."/>
            <person name="Tapia R."/>
            <person name="Han C."/>
            <person name="Goodwin L."/>
            <person name="Pitluck S."/>
            <person name="Liolios K."/>
            <person name="Pagani I."/>
            <person name="Ivanova N."/>
            <person name="Huntemann M."/>
            <person name="Mavromatis K."/>
            <person name="Mikhailova N."/>
            <person name="Pati A."/>
            <person name="Chen A."/>
            <person name="Palaniappan K."/>
            <person name="Land M."/>
            <person name="Hauser L."/>
            <person name="Brambilla E.M."/>
            <person name="Rohde M."/>
            <person name="Verbarg S."/>
            <person name="Goker M."/>
            <person name="Bristow J."/>
            <person name="Eisen J.A."/>
            <person name="Markowitz V."/>
            <person name="Hugenholtz P."/>
            <person name="Kyrpides N.C."/>
            <person name="Klenk H.P."/>
            <person name="Woyke T."/>
        </authorList>
    </citation>
    <scope>NUCLEOTIDE SEQUENCE [LARGE SCALE GENOMIC DNA]</scope>
    <source>
        <strain evidence="2">ATCC 27775 / DSM 1100 / LMG 10767 / O</strain>
    </source>
</reference>